<evidence type="ECO:0000259" key="2">
    <source>
        <dbReference type="Pfam" id="PF08924"/>
    </source>
</evidence>
<gene>
    <name evidence="3" type="ordered locus">SCATT_29860</name>
</gene>
<dbReference type="EMBL" id="CP003219">
    <property type="protein sequence ID" value="AEW95357.1"/>
    <property type="molecule type" value="Genomic_DNA"/>
</dbReference>
<dbReference type="InterPro" id="IPR017853">
    <property type="entry name" value="GH"/>
</dbReference>
<accession>G8WSB8</accession>
<dbReference type="SUPFAM" id="SSF51445">
    <property type="entry name" value="(Trans)glycosidases"/>
    <property type="match status" value="1"/>
</dbReference>
<dbReference type="Pfam" id="PF08924">
    <property type="entry name" value="Rv2525c_GlyHyd-like"/>
    <property type="match status" value="1"/>
</dbReference>
<organism evidence="3 4">
    <name type="scientific">Streptantibioticus cattleyicolor (strain ATCC 35852 / DSM 46488 / JCM 4925 / NBRC 14057 / NRRL 8057)</name>
    <name type="common">Streptomyces cattleya</name>
    <dbReference type="NCBI Taxonomy" id="1003195"/>
    <lineage>
        <taxon>Bacteria</taxon>
        <taxon>Bacillati</taxon>
        <taxon>Actinomycetota</taxon>
        <taxon>Actinomycetes</taxon>
        <taxon>Kitasatosporales</taxon>
        <taxon>Streptomycetaceae</taxon>
        <taxon>Streptantibioticus</taxon>
    </lineage>
</organism>
<evidence type="ECO:0000313" key="4">
    <source>
        <dbReference type="Proteomes" id="UP000007842"/>
    </source>
</evidence>
<protein>
    <recommendedName>
        <fullName evidence="2">Rv2525c-like glycoside hydrolase-like domain-containing protein</fullName>
    </recommendedName>
</protein>
<proteinExistence type="predicted"/>
<dbReference type="AlphaFoldDB" id="G8WSB8"/>
<evidence type="ECO:0000256" key="1">
    <source>
        <dbReference type="SAM" id="MobiDB-lite"/>
    </source>
</evidence>
<dbReference type="Proteomes" id="UP000007842">
    <property type="component" value="Chromosome"/>
</dbReference>
<dbReference type="PATRIC" id="fig|1003195.29.peg.2986"/>
<name>G8WSB8_STREN</name>
<feature type="compositionally biased region" description="Basic residues" evidence="1">
    <location>
        <begin position="1"/>
        <end position="11"/>
    </location>
</feature>
<dbReference type="STRING" id="1003195.SCATT_29860"/>
<dbReference type="InterPro" id="IPR015020">
    <property type="entry name" value="Rv2525c-like_Glyco_Hydro-like"/>
</dbReference>
<dbReference type="HOGENOM" id="CLU_658744_0_0_11"/>
<feature type="region of interest" description="Disordered" evidence="1">
    <location>
        <begin position="1"/>
        <end position="31"/>
    </location>
</feature>
<reference evidence="4" key="1">
    <citation type="submission" date="2011-12" db="EMBL/GenBank/DDBJ databases">
        <title>Complete genome sequence of Streptomyces cattleya strain DSM 46488.</title>
        <authorList>
            <person name="Ou H.-Y."/>
            <person name="Li P."/>
            <person name="Zhao C."/>
            <person name="O'Hagan D."/>
            <person name="Deng Z."/>
        </authorList>
    </citation>
    <scope>NUCLEOTIDE SEQUENCE [LARGE SCALE GENOMIC DNA]</scope>
    <source>
        <strain evidence="4">ATCC 35852 / DSM 46488 / JCM 4925 / NBRC 14057 / NRRL 8057</strain>
    </source>
</reference>
<evidence type="ECO:0000313" key="3">
    <source>
        <dbReference type="EMBL" id="AEW95357.1"/>
    </source>
</evidence>
<feature type="domain" description="Rv2525c-like glycoside hydrolase-like" evidence="2">
    <location>
        <begin position="59"/>
        <end position="267"/>
    </location>
</feature>
<dbReference type="KEGG" id="scy:SCATT_29860"/>
<sequence>MKPGRPQHGRPRQQEEGDQPGAASASAPTTGDMRRLGAQIFRGWAFDSCSAPDLGTMRAWRQSPYGAVGAYIGGRARSCAQPNLSAGWARSVVAMGWRILPVYVGSQSPCALERRERNYPIDTAHASANGAAEAADAARAAGALGLAKHSPVYLDIEAYDVRSDRCTEPVIAFTQAWNRALRARGYVPGFYSSADSGVAQLEVARRLGRPSLPDLMWFARWNVPPDVYGEAKLSRTAWSPHRRVHQFAGDIHESHGGKSLKIDRNLVDAPVAIMAGAKKNAGDPESADEDGPGTAWTEGKAPARSAARLPNRLGHPGRRSARAPLRFGPYAHAHPRPSAYARAYAPARVRLPERAGVPFVPVAVPGTTLVRNPVAGAVPGVPFPYPSVPSPFPAGLGVPSAGSWRSWPGAGAALRLP</sequence>
<keyword evidence="4" id="KW-1185">Reference proteome</keyword>
<dbReference type="Gene3D" id="3.20.20.80">
    <property type="entry name" value="Glycosidases"/>
    <property type="match status" value="1"/>
</dbReference>
<feature type="region of interest" description="Disordered" evidence="1">
    <location>
        <begin position="277"/>
        <end position="323"/>
    </location>
</feature>
<dbReference type="eggNOG" id="COG4991">
    <property type="taxonomic scope" value="Bacteria"/>
</dbReference>